<dbReference type="EMBL" id="KQ241698">
    <property type="protein sequence ID" value="KNC85503.1"/>
    <property type="molecule type" value="Genomic_DNA"/>
</dbReference>
<dbReference type="AlphaFoldDB" id="A0A0L0GB65"/>
<dbReference type="RefSeq" id="XP_014159405.1">
    <property type="nucleotide sequence ID" value="XM_014303930.1"/>
</dbReference>
<feature type="region of interest" description="Disordered" evidence="1">
    <location>
        <begin position="44"/>
        <end position="65"/>
    </location>
</feature>
<reference evidence="2 3" key="1">
    <citation type="submission" date="2011-02" db="EMBL/GenBank/DDBJ databases">
        <title>The Genome Sequence of Sphaeroforma arctica JP610.</title>
        <authorList>
            <consortium name="The Broad Institute Genome Sequencing Platform"/>
            <person name="Russ C."/>
            <person name="Cuomo C."/>
            <person name="Young S.K."/>
            <person name="Zeng Q."/>
            <person name="Gargeya S."/>
            <person name="Alvarado L."/>
            <person name="Berlin A."/>
            <person name="Chapman S.B."/>
            <person name="Chen Z."/>
            <person name="Freedman E."/>
            <person name="Gellesch M."/>
            <person name="Goldberg J."/>
            <person name="Griggs A."/>
            <person name="Gujja S."/>
            <person name="Heilman E."/>
            <person name="Heiman D."/>
            <person name="Howarth C."/>
            <person name="Mehta T."/>
            <person name="Neiman D."/>
            <person name="Pearson M."/>
            <person name="Roberts A."/>
            <person name="Saif S."/>
            <person name="Shea T."/>
            <person name="Shenoy N."/>
            <person name="Sisk P."/>
            <person name="Stolte C."/>
            <person name="Sykes S."/>
            <person name="White J."/>
            <person name="Yandava C."/>
            <person name="Burger G."/>
            <person name="Gray M.W."/>
            <person name="Holland P.W.H."/>
            <person name="King N."/>
            <person name="Lang F.B.F."/>
            <person name="Roger A.J."/>
            <person name="Ruiz-Trillo I."/>
            <person name="Haas B."/>
            <person name="Nusbaum C."/>
            <person name="Birren B."/>
        </authorList>
    </citation>
    <scope>NUCLEOTIDE SEQUENCE [LARGE SCALE GENOMIC DNA]</scope>
    <source>
        <strain evidence="2 3">JP610</strain>
    </source>
</reference>
<keyword evidence="3" id="KW-1185">Reference proteome</keyword>
<proteinExistence type="predicted"/>
<sequence>MTELYTVALRINKTDDAADFSDILTDDVLSALRVDLNRSVQVPNAPVAKKTGPKAPQKTRGTASKLSSGMFGITNAQAPTVVDSTETYKTVVRSLIRVTKVLQTTSDNLKLLARMAEYCSVVSEQLCSTRITVADETFECEKAWADTGIPLGSNSTVDATKVCGNIRKGCAQARTDSRECTDTRTHTHTHTTPGVCAVVQSGKTTREKISASADSTRDGISWSVGQAMAFCLEELVHFLDKLRACIIKPGMKQTLNIKLLTSDTEASAKVLKVLEEAAYVIGKLFCVLGKSETISDSTRTAVCEPLSSCFTLATGLRIQLDALDR</sequence>
<dbReference type="GeneID" id="25902809"/>
<gene>
    <name evidence="2" type="ORF">SARC_02305</name>
</gene>
<evidence type="ECO:0000313" key="3">
    <source>
        <dbReference type="Proteomes" id="UP000054560"/>
    </source>
</evidence>
<evidence type="ECO:0000256" key="1">
    <source>
        <dbReference type="SAM" id="MobiDB-lite"/>
    </source>
</evidence>
<evidence type="ECO:0000313" key="2">
    <source>
        <dbReference type="EMBL" id="KNC85503.1"/>
    </source>
</evidence>
<name>A0A0L0GB65_9EUKA</name>
<dbReference type="Proteomes" id="UP000054560">
    <property type="component" value="Unassembled WGS sequence"/>
</dbReference>
<accession>A0A0L0GB65</accession>
<protein>
    <submittedName>
        <fullName evidence="2">Uncharacterized protein</fullName>
    </submittedName>
</protein>
<organism evidence="2 3">
    <name type="scientific">Sphaeroforma arctica JP610</name>
    <dbReference type="NCBI Taxonomy" id="667725"/>
    <lineage>
        <taxon>Eukaryota</taxon>
        <taxon>Ichthyosporea</taxon>
        <taxon>Ichthyophonida</taxon>
        <taxon>Sphaeroforma</taxon>
    </lineage>
</organism>